<dbReference type="Proteomes" id="UP000244450">
    <property type="component" value="Unassembled WGS sequence"/>
</dbReference>
<dbReference type="AlphaFoldDB" id="A0A2T7BJH6"/>
<feature type="transmembrane region" description="Helical" evidence="7">
    <location>
        <begin position="63"/>
        <end position="80"/>
    </location>
</feature>
<dbReference type="Pfam" id="PF02308">
    <property type="entry name" value="MgtC"/>
    <property type="match status" value="1"/>
</dbReference>
<dbReference type="GO" id="GO:0005886">
    <property type="term" value="C:plasma membrane"/>
    <property type="evidence" value="ECO:0007669"/>
    <property type="project" value="UniProtKB-SubCell"/>
</dbReference>
<dbReference type="PANTHER" id="PTHR33778">
    <property type="entry name" value="PROTEIN MGTC"/>
    <property type="match status" value="1"/>
</dbReference>
<proteinExistence type="inferred from homology"/>
<sequence>MNTWLSEDVTRMLIAMVVGAVIGTEREYRSKSAGLRTTILVCMGACLFTLLSIRIGTGSPDRIASNIVTGIGFLGAGVIFKDDNKVTGITTATTIWMVAALGMAIGAGHFTAALVGTLVVLFVLVLLVYMQNVIEQFNQLRNYKIVTEYQQETLERYELLFREYKLRAVRGRQSKKEGQITGNWIVQGAKINHERLVQRLLQDKDILEFDF</sequence>
<reference evidence="9 10" key="1">
    <citation type="submission" date="2018-04" db="EMBL/GenBank/DDBJ databases">
        <title>Chitinophaga fuyangensis sp. nov., isolated from soil in a chemical factory.</title>
        <authorList>
            <person name="Chen K."/>
        </authorList>
    </citation>
    <scope>NUCLEOTIDE SEQUENCE [LARGE SCALE GENOMIC DNA]</scope>
    <source>
        <strain evidence="9 10">LY-1</strain>
    </source>
</reference>
<organism evidence="9 10">
    <name type="scientific">Chitinophaga parva</name>
    <dbReference type="NCBI Taxonomy" id="2169414"/>
    <lineage>
        <taxon>Bacteria</taxon>
        <taxon>Pseudomonadati</taxon>
        <taxon>Bacteroidota</taxon>
        <taxon>Chitinophagia</taxon>
        <taxon>Chitinophagales</taxon>
        <taxon>Chitinophagaceae</taxon>
        <taxon>Chitinophaga</taxon>
    </lineage>
</organism>
<keyword evidence="10" id="KW-1185">Reference proteome</keyword>
<gene>
    <name evidence="9" type="ORF">DCC81_15085</name>
</gene>
<evidence type="ECO:0000313" key="9">
    <source>
        <dbReference type="EMBL" id="PUZ26425.1"/>
    </source>
</evidence>
<comment type="subcellular location">
    <subcellularLocation>
        <location evidence="1">Cell membrane</location>
        <topology evidence="1">Multi-pass membrane protein</topology>
    </subcellularLocation>
</comment>
<feature type="domain" description="MgtC/SapB/SrpB/YhiD N-terminal" evidence="8">
    <location>
        <begin position="12"/>
        <end position="131"/>
    </location>
</feature>
<dbReference type="OrthoDB" id="9811198at2"/>
<name>A0A2T7BJH6_9BACT</name>
<evidence type="ECO:0000313" key="10">
    <source>
        <dbReference type="Proteomes" id="UP000244450"/>
    </source>
</evidence>
<evidence type="ECO:0000256" key="3">
    <source>
        <dbReference type="ARBA" id="ARBA00022475"/>
    </source>
</evidence>
<keyword evidence="5 7" id="KW-1133">Transmembrane helix</keyword>
<keyword evidence="4 7" id="KW-0812">Transmembrane</keyword>
<dbReference type="PANTHER" id="PTHR33778:SF1">
    <property type="entry name" value="MAGNESIUM TRANSPORTER YHID-RELATED"/>
    <property type="match status" value="1"/>
</dbReference>
<evidence type="ECO:0000256" key="1">
    <source>
        <dbReference type="ARBA" id="ARBA00004651"/>
    </source>
</evidence>
<evidence type="ECO:0000256" key="2">
    <source>
        <dbReference type="ARBA" id="ARBA00009298"/>
    </source>
</evidence>
<evidence type="ECO:0000259" key="8">
    <source>
        <dbReference type="Pfam" id="PF02308"/>
    </source>
</evidence>
<keyword evidence="6 7" id="KW-0472">Membrane</keyword>
<dbReference type="EMBL" id="QCYK01000002">
    <property type="protein sequence ID" value="PUZ26425.1"/>
    <property type="molecule type" value="Genomic_DNA"/>
</dbReference>
<dbReference type="InterPro" id="IPR003416">
    <property type="entry name" value="MgtC/SapB/SrpB/YhiD_fam"/>
</dbReference>
<evidence type="ECO:0000256" key="6">
    <source>
        <dbReference type="ARBA" id="ARBA00023136"/>
    </source>
</evidence>
<feature type="transmembrane region" description="Helical" evidence="7">
    <location>
        <begin position="112"/>
        <end position="130"/>
    </location>
</feature>
<comment type="caution">
    <text evidence="9">The sequence shown here is derived from an EMBL/GenBank/DDBJ whole genome shotgun (WGS) entry which is preliminary data.</text>
</comment>
<dbReference type="InterPro" id="IPR049177">
    <property type="entry name" value="MgtC_SapB_SrpB_YhiD_N"/>
</dbReference>
<accession>A0A2T7BJH6</accession>
<comment type="similarity">
    <text evidence="2">Belongs to the MgtC/SapB family.</text>
</comment>
<evidence type="ECO:0000256" key="4">
    <source>
        <dbReference type="ARBA" id="ARBA00022692"/>
    </source>
</evidence>
<dbReference type="RefSeq" id="WP_108688260.1">
    <property type="nucleotide sequence ID" value="NZ_QCYK01000002.1"/>
</dbReference>
<keyword evidence="3" id="KW-1003">Cell membrane</keyword>
<feature type="transmembrane region" description="Helical" evidence="7">
    <location>
        <begin position="33"/>
        <end position="51"/>
    </location>
</feature>
<evidence type="ECO:0000256" key="7">
    <source>
        <dbReference type="SAM" id="Phobius"/>
    </source>
</evidence>
<evidence type="ECO:0000256" key="5">
    <source>
        <dbReference type="ARBA" id="ARBA00022989"/>
    </source>
</evidence>
<protein>
    <submittedName>
        <fullName evidence="9">Magnesium transporter MgtC</fullName>
    </submittedName>
</protein>
<dbReference type="PRINTS" id="PR01837">
    <property type="entry name" value="MGTCSAPBPROT"/>
</dbReference>